<accession>A0A8F2D9I0</accession>
<proteinExistence type="predicted"/>
<reference evidence="2" key="1">
    <citation type="submission" date="2021-04" db="EMBL/GenBank/DDBJ databases">
        <authorList>
            <person name="Barnhill K.B."/>
            <person name="Biggs A.M."/>
            <person name="Bland J."/>
            <person name="Choudhary H.M."/>
            <person name="Crogan R.E."/>
            <person name="Finocchiaro A.B."/>
            <person name="Franco V."/>
            <person name="Fuller T.A."/>
            <person name="Hanwacker C.G."/>
            <person name="Howard Z.E."/>
            <person name="Iqbal M."/>
            <person name="Mathew A.M."/>
            <person name="Miller S."/>
            <person name="Padhye S."/>
            <person name="Rainey E."/>
            <person name="Rodriguez A."/>
            <person name="Stewart E."/>
            <person name="Otero L.A."/>
            <person name="Chase M.A."/>
            <person name="Pollenz R.S."/>
            <person name="Garlena R.A."/>
            <person name="Russell D.A."/>
            <person name="Jacobs-Sera D."/>
            <person name="Hatfull G.F."/>
        </authorList>
    </citation>
    <scope>NUCLEOTIDE SEQUENCE</scope>
</reference>
<evidence type="ECO:0000256" key="1">
    <source>
        <dbReference type="SAM" id="MobiDB-lite"/>
    </source>
</evidence>
<dbReference type="Proteomes" id="UP000683422">
    <property type="component" value="Segment"/>
</dbReference>
<dbReference type="RefSeq" id="YP_010755852.1">
    <property type="nucleotide sequence ID" value="NC_073474.1"/>
</dbReference>
<keyword evidence="3" id="KW-1185">Reference proteome</keyword>
<dbReference type="KEGG" id="vg:80020523"/>
<evidence type="ECO:0000313" key="3">
    <source>
        <dbReference type="Proteomes" id="UP000683422"/>
    </source>
</evidence>
<evidence type="ECO:0000313" key="2">
    <source>
        <dbReference type="EMBL" id="QWS68228.1"/>
    </source>
</evidence>
<sequence>MGPQPDSGSLSRPTLGFRRRCGWCGVQLRIWQRNNCKRCRLAIEEPAVRSSPTPEGSRWDAEPDPLPTIFNLFGEKR</sequence>
<organism evidence="2 3">
    <name type="scientific">Gordonia phage VanLee</name>
    <dbReference type="NCBI Taxonomy" id="2845816"/>
    <lineage>
        <taxon>Viruses</taxon>
        <taxon>Duplodnaviria</taxon>
        <taxon>Heunggongvirae</taxon>
        <taxon>Uroviricota</taxon>
        <taxon>Caudoviricetes</taxon>
        <taxon>Kruegerviridae</taxon>
        <taxon>Vanleevirus</taxon>
        <taxon>Vanleevirus vanlee</taxon>
    </lineage>
</organism>
<name>A0A8F2D9I0_9CAUD</name>
<dbReference type="GeneID" id="80020523"/>
<protein>
    <submittedName>
        <fullName evidence="2">Uncharacterized protein</fullName>
    </submittedName>
</protein>
<feature type="region of interest" description="Disordered" evidence="1">
    <location>
        <begin position="47"/>
        <end position="66"/>
    </location>
</feature>
<dbReference type="EMBL" id="MZ028627">
    <property type="protein sequence ID" value="QWS68228.1"/>
    <property type="molecule type" value="Genomic_DNA"/>
</dbReference>
<gene>
    <name evidence="2" type="primary">111</name>
    <name evidence="2" type="ORF">SEA_VANLEE_111</name>
</gene>